<dbReference type="InterPro" id="IPR057264">
    <property type="entry name" value="Ribosomal_uL24_C"/>
</dbReference>
<evidence type="ECO:0000313" key="9">
    <source>
        <dbReference type="Proteomes" id="UP000001916"/>
    </source>
</evidence>
<dbReference type="GO" id="GO:0019843">
    <property type="term" value="F:rRNA binding"/>
    <property type="evidence" value="ECO:0007669"/>
    <property type="project" value="UniProtKB-UniRule"/>
</dbReference>
<dbReference type="InterPro" id="IPR005824">
    <property type="entry name" value="KOW"/>
</dbReference>
<keyword evidence="9" id="KW-1185">Reference proteome</keyword>
<dbReference type="EMBL" id="CP002042">
    <property type="protein sequence ID" value="ADH64737.1"/>
    <property type="molecule type" value="Genomic_DNA"/>
</dbReference>
<keyword evidence="5" id="KW-0694">RNA-binding</keyword>
<feature type="domain" description="KOW" evidence="7">
    <location>
        <begin position="7"/>
        <end position="34"/>
    </location>
</feature>
<reference evidence="8 9" key="1">
    <citation type="journal article" date="2010" name="Stand. Genomic Sci.">
        <title>Complete genome sequence of Meiothermus silvanus type strain (VI-R2).</title>
        <authorList>
            <person name="Sikorski J."/>
            <person name="Tindall B.J."/>
            <person name="Lowry S."/>
            <person name="Lucas S."/>
            <person name="Nolan M."/>
            <person name="Copeland A."/>
            <person name="Glavina Del Rio T."/>
            <person name="Tice H."/>
            <person name="Cheng J.F."/>
            <person name="Han C."/>
            <person name="Pitluck S."/>
            <person name="Liolios K."/>
            <person name="Ivanova N."/>
            <person name="Mavromatis K."/>
            <person name="Mikhailova N."/>
            <person name="Pati A."/>
            <person name="Goodwin L."/>
            <person name="Chen A."/>
            <person name="Palaniappan K."/>
            <person name="Land M."/>
            <person name="Hauser L."/>
            <person name="Chang Y.J."/>
            <person name="Jeffries C.D."/>
            <person name="Rohde M."/>
            <person name="Goker M."/>
            <person name="Woyke T."/>
            <person name="Bristow J."/>
            <person name="Eisen J.A."/>
            <person name="Markowitz V."/>
            <person name="Hugenholtz P."/>
            <person name="Kyrpides N.C."/>
            <person name="Klenk H.P."/>
            <person name="Lapidus A."/>
        </authorList>
    </citation>
    <scope>NUCLEOTIDE SEQUENCE [LARGE SCALE GENOMIC DNA]</scope>
    <source>
        <strain evidence="9">ATCC 700542 / DSM 9946 / VI-R2</strain>
    </source>
</reference>
<dbReference type="NCBIfam" id="TIGR01079">
    <property type="entry name" value="rplX_bact"/>
    <property type="match status" value="1"/>
</dbReference>
<dbReference type="Pfam" id="PF00467">
    <property type="entry name" value="KOW"/>
    <property type="match status" value="1"/>
</dbReference>
<protein>
    <recommendedName>
        <fullName evidence="4 5">Large ribosomal subunit protein uL24</fullName>
    </recommendedName>
</protein>
<dbReference type="InterPro" id="IPR014722">
    <property type="entry name" value="Rib_uL2_dom2"/>
</dbReference>
<dbReference type="SMART" id="SM00739">
    <property type="entry name" value="KOW"/>
    <property type="match status" value="1"/>
</dbReference>
<dbReference type="GO" id="GO:1990904">
    <property type="term" value="C:ribonucleoprotein complex"/>
    <property type="evidence" value="ECO:0007669"/>
    <property type="project" value="UniProtKB-KW"/>
</dbReference>
<dbReference type="SUPFAM" id="SSF50104">
    <property type="entry name" value="Translation proteins SH3-like domain"/>
    <property type="match status" value="1"/>
</dbReference>
<gene>
    <name evidence="5" type="primary">rplX</name>
    <name evidence="8" type="ordered locus">Mesil_2896</name>
</gene>
<dbReference type="Gene3D" id="2.30.30.30">
    <property type="match status" value="1"/>
</dbReference>
<sequence>MEKSKIHVKKGDTVVVVSGSHKGEKGKVKAVLPSKQAVIVEGVNIIKKAVRPTPQRPQGGFSEQEAPLHASKVRPLCPSCGKPTRIRKKVLENGSKIRVCVHCEGSLDTQEKR</sequence>
<organism evidence="8 9">
    <name type="scientific">Allomeiothermus silvanus (strain ATCC 700542 / DSM 9946 / NBRC 106475 / NCIMB 13440 / VI-R2)</name>
    <name type="common">Thermus silvanus</name>
    <dbReference type="NCBI Taxonomy" id="526227"/>
    <lineage>
        <taxon>Bacteria</taxon>
        <taxon>Thermotogati</taxon>
        <taxon>Deinococcota</taxon>
        <taxon>Deinococci</taxon>
        <taxon>Thermales</taxon>
        <taxon>Thermaceae</taxon>
        <taxon>Allomeiothermus</taxon>
    </lineage>
</organism>
<dbReference type="GO" id="GO:0006412">
    <property type="term" value="P:translation"/>
    <property type="evidence" value="ECO:0007669"/>
    <property type="project" value="UniProtKB-UniRule"/>
</dbReference>
<dbReference type="OrthoDB" id="9807419at2"/>
<evidence type="ECO:0000259" key="7">
    <source>
        <dbReference type="SMART" id="SM00739"/>
    </source>
</evidence>
<comment type="function">
    <text evidence="5">One of two assembly initiator proteins, it binds directly to the 5'-end of the 23S rRNA, where it nucleates assembly of the 50S subunit.</text>
</comment>
<proteinExistence type="inferred from homology"/>
<dbReference type="CDD" id="cd06089">
    <property type="entry name" value="KOW_RPL26"/>
    <property type="match status" value="1"/>
</dbReference>
<dbReference type="PROSITE" id="PS01108">
    <property type="entry name" value="RIBOSOMAL_L24"/>
    <property type="match status" value="1"/>
</dbReference>
<dbReference type="AlphaFoldDB" id="D7BD04"/>
<evidence type="ECO:0000256" key="1">
    <source>
        <dbReference type="ARBA" id="ARBA00010618"/>
    </source>
</evidence>
<name>D7BD04_ALLS1</name>
<comment type="function">
    <text evidence="5">One of the proteins that surrounds the polypeptide exit tunnel on the outside of the subunit.</text>
</comment>
<keyword evidence="3 5" id="KW-0687">Ribonucleoprotein</keyword>
<evidence type="ECO:0000256" key="6">
    <source>
        <dbReference type="RuleBase" id="RU003477"/>
    </source>
</evidence>
<keyword evidence="5" id="KW-0699">rRNA-binding</keyword>
<dbReference type="STRING" id="526227.Mesil_2896"/>
<evidence type="ECO:0000256" key="5">
    <source>
        <dbReference type="HAMAP-Rule" id="MF_01326"/>
    </source>
</evidence>
<evidence type="ECO:0000256" key="4">
    <source>
        <dbReference type="ARBA" id="ARBA00035206"/>
    </source>
</evidence>
<dbReference type="Pfam" id="PF17136">
    <property type="entry name" value="ribosomal_L24"/>
    <property type="match status" value="1"/>
</dbReference>
<evidence type="ECO:0000256" key="2">
    <source>
        <dbReference type="ARBA" id="ARBA00022980"/>
    </source>
</evidence>
<dbReference type="eggNOG" id="COG0198">
    <property type="taxonomic scope" value="Bacteria"/>
</dbReference>
<keyword evidence="2 5" id="KW-0689">Ribosomal protein</keyword>
<dbReference type="InterPro" id="IPR003256">
    <property type="entry name" value="Ribosomal_uL24"/>
</dbReference>
<dbReference type="InterPro" id="IPR008991">
    <property type="entry name" value="Translation_prot_SH3-like_sf"/>
</dbReference>
<dbReference type="GO" id="GO:0005840">
    <property type="term" value="C:ribosome"/>
    <property type="evidence" value="ECO:0007669"/>
    <property type="project" value="UniProtKB-KW"/>
</dbReference>
<dbReference type="Proteomes" id="UP000001916">
    <property type="component" value="Chromosome"/>
</dbReference>
<dbReference type="HOGENOM" id="CLU_093315_2_3_0"/>
<dbReference type="GO" id="GO:0003735">
    <property type="term" value="F:structural constituent of ribosome"/>
    <property type="evidence" value="ECO:0007669"/>
    <property type="project" value="InterPro"/>
</dbReference>
<evidence type="ECO:0000313" key="8">
    <source>
        <dbReference type="EMBL" id="ADH64737.1"/>
    </source>
</evidence>
<evidence type="ECO:0000256" key="3">
    <source>
        <dbReference type="ARBA" id="ARBA00023274"/>
    </source>
</evidence>
<dbReference type="InterPro" id="IPR041988">
    <property type="entry name" value="Ribosomal_uL24_KOW"/>
</dbReference>
<accession>D7BD04</accession>
<dbReference type="KEGG" id="msv:Mesil_2896"/>
<dbReference type="PANTHER" id="PTHR12903">
    <property type="entry name" value="MITOCHONDRIAL RIBOSOMAL PROTEIN L24"/>
    <property type="match status" value="1"/>
</dbReference>
<dbReference type="InterPro" id="IPR005825">
    <property type="entry name" value="Ribosomal_uL24_CS"/>
</dbReference>
<comment type="similarity">
    <text evidence="1 5 6">Belongs to the universal ribosomal protein uL24 family.</text>
</comment>
<comment type="subunit">
    <text evidence="5">Part of the 50S ribosomal subunit.</text>
</comment>
<dbReference type="RefSeq" id="WP_013159271.1">
    <property type="nucleotide sequence ID" value="NC_014212.1"/>
</dbReference>
<dbReference type="HAMAP" id="MF_01326_B">
    <property type="entry name" value="Ribosomal_uL24_B"/>
    <property type="match status" value="1"/>
</dbReference>